<protein>
    <submittedName>
        <fullName evidence="2">Uncharacterized protein</fullName>
    </submittedName>
</protein>
<sequence length="242" mass="26100">MVHRIILYIGFKHHHRHGRTNGKLRSGLLTHLHDRLINKTMKGLDILKKQYWMDDWDKGTQGKLENKDRTLVAISSDQVGDGTGLISAVMHYLTSILAELQRTYSASSNSAIVEYVDEVGRTIEPIPSIAAQNDGIVKGLKGGGGSGEGGGGGGGGEGGGVSGIGEGNARLVVLEKALADHVGIKHTRIQMVERGKGPLAAETGESFRLNVRDVGRPGYEETRGKRGLKGRWWVAGTECNIW</sequence>
<evidence type="ECO:0000256" key="1">
    <source>
        <dbReference type="SAM" id="MobiDB-lite"/>
    </source>
</evidence>
<proteinExistence type="predicted"/>
<keyword evidence="3" id="KW-1185">Reference proteome</keyword>
<reference evidence="2" key="1">
    <citation type="journal article" date="2020" name="G3 (Bethesda)">
        <title>High-Quality Assemblies for Three Invasive Social Wasps from the &lt;i&gt;Vespula&lt;/i&gt; Genus.</title>
        <authorList>
            <person name="Harrop T.W.R."/>
            <person name="Guhlin J."/>
            <person name="McLaughlin G.M."/>
            <person name="Permina E."/>
            <person name="Stockwell P."/>
            <person name="Gilligan J."/>
            <person name="Le Lec M.F."/>
            <person name="Gruber M.A.M."/>
            <person name="Quinn O."/>
            <person name="Lovegrove M."/>
            <person name="Duncan E.J."/>
            <person name="Remnant E.J."/>
            <person name="Van Eeckhoven J."/>
            <person name="Graham B."/>
            <person name="Knapp R.A."/>
            <person name="Langford K.W."/>
            <person name="Kronenberg Z."/>
            <person name="Press M.O."/>
            <person name="Eacker S.M."/>
            <person name="Wilson-Rankin E.E."/>
            <person name="Purcell J."/>
            <person name="Lester P.J."/>
            <person name="Dearden P.K."/>
        </authorList>
    </citation>
    <scope>NUCLEOTIDE SEQUENCE</scope>
    <source>
        <strain evidence="2">Linc-1</strain>
    </source>
</reference>
<evidence type="ECO:0000313" key="3">
    <source>
        <dbReference type="Proteomes" id="UP000617340"/>
    </source>
</evidence>
<dbReference type="AlphaFoldDB" id="A0A834K0V4"/>
<dbReference type="Proteomes" id="UP000617340">
    <property type="component" value="Unassembled WGS sequence"/>
</dbReference>
<name>A0A834K0V4_VESGE</name>
<accession>A0A834K0V4</accession>
<dbReference type="EMBL" id="JACSDZ010000008">
    <property type="protein sequence ID" value="KAF7397720.1"/>
    <property type="molecule type" value="Genomic_DNA"/>
</dbReference>
<evidence type="ECO:0000313" key="2">
    <source>
        <dbReference type="EMBL" id="KAF7397720.1"/>
    </source>
</evidence>
<feature type="region of interest" description="Disordered" evidence="1">
    <location>
        <begin position="140"/>
        <end position="161"/>
    </location>
</feature>
<organism evidence="2 3">
    <name type="scientific">Vespula germanica</name>
    <name type="common">German yellow jacket</name>
    <name type="synonym">Paravespula germanica</name>
    <dbReference type="NCBI Taxonomy" id="30212"/>
    <lineage>
        <taxon>Eukaryota</taxon>
        <taxon>Metazoa</taxon>
        <taxon>Ecdysozoa</taxon>
        <taxon>Arthropoda</taxon>
        <taxon>Hexapoda</taxon>
        <taxon>Insecta</taxon>
        <taxon>Pterygota</taxon>
        <taxon>Neoptera</taxon>
        <taxon>Endopterygota</taxon>
        <taxon>Hymenoptera</taxon>
        <taxon>Apocrita</taxon>
        <taxon>Aculeata</taxon>
        <taxon>Vespoidea</taxon>
        <taxon>Vespidae</taxon>
        <taxon>Vespinae</taxon>
        <taxon>Vespula</taxon>
    </lineage>
</organism>
<gene>
    <name evidence="2" type="ORF">HZH68_008942</name>
</gene>
<comment type="caution">
    <text evidence="2">The sequence shown here is derived from an EMBL/GenBank/DDBJ whole genome shotgun (WGS) entry which is preliminary data.</text>
</comment>